<dbReference type="PROSITE" id="PS51257">
    <property type="entry name" value="PROKAR_LIPOPROTEIN"/>
    <property type="match status" value="1"/>
</dbReference>
<evidence type="ECO:0000313" key="1">
    <source>
        <dbReference type="EMBL" id="MBA9074217.1"/>
    </source>
</evidence>
<reference evidence="1 2" key="1">
    <citation type="submission" date="2020-08" db="EMBL/GenBank/DDBJ databases">
        <title>Genomic Encyclopedia of Type Strains, Phase IV (KMG-IV): sequencing the most valuable type-strain genomes for metagenomic binning, comparative biology and taxonomic classification.</title>
        <authorList>
            <person name="Goeker M."/>
        </authorList>
    </citation>
    <scope>NUCLEOTIDE SEQUENCE [LARGE SCALE GENOMIC DNA]</scope>
    <source>
        <strain evidence="1 2">DSM 100397</strain>
    </source>
</reference>
<dbReference type="RefSeq" id="WP_182493804.1">
    <property type="nucleotide sequence ID" value="NZ_JACJIS010000002.1"/>
</dbReference>
<proteinExistence type="predicted"/>
<sequence length="184" mass="19806">MEPKRLQFIKNKITVRAAALGCLVFFSCEHCDDDSNTAGISADLVGLYEMSSWNSPSAADLDNDGDSSANMMAESPCYDNSIIVLLQNGTFTQTHNSIHIRDGAISCADSQNMTGIWKRSGDTVTTAAMVNGTRVERAYSVTEAATGKKLNLSLSDSQYPTMSSGNASWEAGAINIEFTKRNSL</sequence>
<dbReference type="Proteomes" id="UP000555003">
    <property type="component" value="Unassembled WGS sequence"/>
</dbReference>
<keyword evidence="2" id="KW-1185">Reference proteome</keyword>
<evidence type="ECO:0000313" key="2">
    <source>
        <dbReference type="Proteomes" id="UP000555003"/>
    </source>
</evidence>
<dbReference type="EMBL" id="JACJIS010000002">
    <property type="protein sequence ID" value="MBA9074217.1"/>
    <property type="molecule type" value="Genomic_DNA"/>
</dbReference>
<gene>
    <name evidence="1" type="ORF">GGR22_002384</name>
</gene>
<protein>
    <recommendedName>
        <fullName evidence="3">Lipocalin-like domain-containing protein</fullName>
    </recommendedName>
</protein>
<name>A0ABR6DRA0_9FLAO</name>
<organism evidence="1 2">
    <name type="scientific">Flavobacterium gossypii</name>
    <dbReference type="NCBI Taxonomy" id="1646119"/>
    <lineage>
        <taxon>Bacteria</taxon>
        <taxon>Pseudomonadati</taxon>
        <taxon>Bacteroidota</taxon>
        <taxon>Flavobacteriia</taxon>
        <taxon>Flavobacteriales</taxon>
        <taxon>Flavobacteriaceae</taxon>
        <taxon>Flavobacterium</taxon>
    </lineage>
</organism>
<comment type="caution">
    <text evidence="1">The sequence shown here is derived from an EMBL/GenBank/DDBJ whole genome shotgun (WGS) entry which is preliminary data.</text>
</comment>
<evidence type="ECO:0008006" key="3">
    <source>
        <dbReference type="Google" id="ProtNLM"/>
    </source>
</evidence>
<accession>A0ABR6DRA0</accession>